<evidence type="ECO:0000313" key="2">
    <source>
        <dbReference type="Proteomes" id="UP001283361"/>
    </source>
</evidence>
<dbReference type="EMBL" id="JAWDGP010000832">
    <property type="protein sequence ID" value="KAK3796885.1"/>
    <property type="molecule type" value="Genomic_DNA"/>
</dbReference>
<gene>
    <name evidence="1" type="ORF">RRG08_055719</name>
</gene>
<dbReference type="AlphaFoldDB" id="A0AAE1B094"/>
<reference evidence="1" key="1">
    <citation type="journal article" date="2023" name="G3 (Bethesda)">
        <title>A reference genome for the long-term kleptoplast-retaining sea slug Elysia crispata morphotype clarki.</title>
        <authorList>
            <person name="Eastman K.E."/>
            <person name="Pendleton A.L."/>
            <person name="Shaikh M.A."/>
            <person name="Suttiyut T."/>
            <person name="Ogas R."/>
            <person name="Tomko P."/>
            <person name="Gavelis G."/>
            <person name="Widhalm J.R."/>
            <person name="Wisecaver J.H."/>
        </authorList>
    </citation>
    <scope>NUCLEOTIDE SEQUENCE</scope>
    <source>
        <strain evidence="1">ECLA1</strain>
    </source>
</reference>
<accession>A0AAE1B094</accession>
<evidence type="ECO:0000313" key="1">
    <source>
        <dbReference type="EMBL" id="KAK3796885.1"/>
    </source>
</evidence>
<protein>
    <submittedName>
        <fullName evidence="1">Uncharacterized protein</fullName>
    </submittedName>
</protein>
<organism evidence="1 2">
    <name type="scientific">Elysia crispata</name>
    <name type="common">lettuce slug</name>
    <dbReference type="NCBI Taxonomy" id="231223"/>
    <lineage>
        <taxon>Eukaryota</taxon>
        <taxon>Metazoa</taxon>
        <taxon>Spiralia</taxon>
        <taxon>Lophotrochozoa</taxon>
        <taxon>Mollusca</taxon>
        <taxon>Gastropoda</taxon>
        <taxon>Heterobranchia</taxon>
        <taxon>Euthyneura</taxon>
        <taxon>Panpulmonata</taxon>
        <taxon>Sacoglossa</taxon>
        <taxon>Placobranchoidea</taxon>
        <taxon>Plakobranchidae</taxon>
        <taxon>Elysia</taxon>
    </lineage>
</organism>
<name>A0AAE1B094_9GAST</name>
<dbReference type="Proteomes" id="UP001283361">
    <property type="component" value="Unassembled WGS sequence"/>
</dbReference>
<sequence length="127" mass="14621">MSHTIHCGKECQQIIYRGSLKYVTHYPLRKRMSADYLPRKPQVCHTLSTAEKNVSRLSTEEALSESHTIHCGKECQQAIYRGIHMFVSSLFTEEATPCLGRLFTEEATHVSADYSLRRPHMSRQTIH</sequence>
<proteinExistence type="predicted"/>
<comment type="caution">
    <text evidence="1">The sequence shown here is derived from an EMBL/GenBank/DDBJ whole genome shotgun (WGS) entry which is preliminary data.</text>
</comment>
<keyword evidence="2" id="KW-1185">Reference proteome</keyword>